<protein>
    <recommendedName>
        <fullName evidence="15">Sensory/regulatory protein RpfC</fullName>
        <ecNumber evidence="3">2.7.13.3</ecNumber>
    </recommendedName>
</protein>
<keyword evidence="12" id="KW-0902">Two-component regulatory system</keyword>
<dbReference type="FunFam" id="1.10.287.130:FF:000002">
    <property type="entry name" value="Two-component osmosensing histidine kinase"/>
    <property type="match status" value="1"/>
</dbReference>
<dbReference type="GO" id="GO:0005886">
    <property type="term" value="C:plasma membrane"/>
    <property type="evidence" value="ECO:0007669"/>
    <property type="project" value="UniProtKB-SubCell"/>
</dbReference>
<dbReference type="EMBL" id="MTSM01000003">
    <property type="protein sequence ID" value="OPX56389.1"/>
    <property type="molecule type" value="Genomic_DNA"/>
</dbReference>
<dbReference type="InterPro" id="IPR011006">
    <property type="entry name" value="CheY-like_superfamily"/>
</dbReference>
<comment type="subunit">
    <text evidence="14">At low DSF concentrations, interacts with RpfF.</text>
</comment>
<keyword evidence="4" id="KW-1003">Cell membrane</keyword>
<dbReference type="InterPro" id="IPR003594">
    <property type="entry name" value="HATPase_dom"/>
</dbReference>
<dbReference type="Pfam" id="PF00512">
    <property type="entry name" value="HisKA"/>
    <property type="match status" value="1"/>
</dbReference>
<comment type="catalytic activity">
    <reaction evidence="1">
        <text>ATP + protein L-histidine = ADP + protein N-phospho-L-histidine.</text>
        <dbReference type="EC" id="2.7.13.3"/>
    </reaction>
</comment>
<dbReference type="Pfam" id="PF01627">
    <property type="entry name" value="Hpt"/>
    <property type="match status" value="1"/>
</dbReference>
<dbReference type="CDD" id="cd16922">
    <property type="entry name" value="HATPase_EvgS-ArcB-TorS-like"/>
    <property type="match status" value="1"/>
</dbReference>
<dbReference type="PROSITE" id="PS50109">
    <property type="entry name" value="HIS_KIN"/>
    <property type="match status" value="1"/>
</dbReference>
<dbReference type="Pfam" id="PF00072">
    <property type="entry name" value="Response_reg"/>
    <property type="match status" value="1"/>
</dbReference>
<dbReference type="STRING" id="64969.SAMN02745127_01880"/>
<gene>
    <name evidence="23" type="ORF">BTE48_02870</name>
</gene>
<dbReference type="PROSITE" id="PS50894">
    <property type="entry name" value="HPT"/>
    <property type="match status" value="1"/>
</dbReference>
<dbReference type="PANTHER" id="PTHR45339:SF1">
    <property type="entry name" value="HYBRID SIGNAL TRANSDUCTION HISTIDINE KINASE J"/>
    <property type="match status" value="1"/>
</dbReference>
<keyword evidence="5 17" id="KW-0597">Phosphoprotein</keyword>
<dbReference type="RefSeq" id="WP_159445637.1">
    <property type="nucleotide sequence ID" value="NZ_FUXG01000012.1"/>
</dbReference>
<dbReference type="PROSITE" id="PS50110">
    <property type="entry name" value="RESPONSE_REGULATORY"/>
    <property type="match status" value="1"/>
</dbReference>
<accession>A0A1T4QIM1</accession>
<dbReference type="CDD" id="cd00082">
    <property type="entry name" value="HisKA"/>
    <property type="match status" value="1"/>
</dbReference>
<dbReference type="InterPro" id="IPR036890">
    <property type="entry name" value="HATPase_C_sf"/>
</dbReference>
<keyword evidence="6" id="KW-0808">Transferase</keyword>
<feature type="transmembrane region" description="Helical" evidence="18">
    <location>
        <begin position="21"/>
        <end position="48"/>
    </location>
</feature>
<dbReference type="Gene3D" id="3.30.565.10">
    <property type="entry name" value="Histidine kinase-like ATPase, C-terminal domain"/>
    <property type="match status" value="1"/>
</dbReference>
<evidence type="ECO:0000256" key="9">
    <source>
        <dbReference type="ARBA" id="ARBA00022777"/>
    </source>
</evidence>
<evidence type="ECO:0000259" key="19">
    <source>
        <dbReference type="PROSITE" id="PS50109"/>
    </source>
</evidence>
<evidence type="ECO:0000256" key="7">
    <source>
        <dbReference type="ARBA" id="ARBA00022692"/>
    </source>
</evidence>
<reference evidence="23 24" key="1">
    <citation type="submission" date="2017-01" db="EMBL/GenBank/DDBJ databases">
        <title>Genome Sequencing of a Marine Spirillum, Oceanospirillum multiglobuliferum ATCC 33336, from Japan.</title>
        <authorList>
            <person name="Carney J.G."/>
            <person name="Trachtenberg A.M."/>
            <person name="Rheaume B.A."/>
            <person name="Linnane J.D."/>
            <person name="Pitts N.L."/>
            <person name="Mykles D.L."/>
            <person name="Maclea K.S."/>
        </authorList>
    </citation>
    <scope>NUCLEOTIDE SEQUENCE [LARGE SCALE GENOMIC DNA]</scope>
    <source>
        <strain evidence="23 24">ATCC 33336</strain>
    </source>
</reference>
<dbReference type="InterPro" id="IPR008207">
    <property type="entry name" value="Sig_transdc_His_kin_Hpt_dom"/>
</dbReference>
<feature type="modified residue" description="4-aspartylphosphate" evidence="17">
    <location>
        <position position="698"/>
    </location>
</feature>
<name>A0A1T4QIM1_9GAMM</name>
<dbReference type="AlphaFoldDB" id="A0A1T4QIM1"/>
<evidence type="ECO:0000256" key="2">
    <source>
        <dbReference type="ARBA" id="ARBA00004651"/>
    </source>
</evidence>
<keyword evidence="11 18" id="KW-1133">Transmembrane helix</keyword>
<evidence type="ECO:0000256" key="14">
    <source>
        <dbReference type="ARBA" id="ARBA00064003"/>
    </source>
</evidence>
<dbReference type="SUPFAM" id="SSF47226">
    <property type="entry name" value="Histidine-containing phosphotransfer domain, HPT domain"/>
    <property type="match status" value="1"/>
</dbReference>
<feature type="transmembrane region" description="Helical" evidence="18">
    <location>
        <begin position="296"/>
        <end position="317"/>
    </location>
</feature>
<feature type="domain" description="Response regulatory" evidence="20">
    <location>
        <begin position="646"/>
        <end position="765"/>
    </location>
</feature>
<feature type="domain" description="HAMP" evidence="21">
    <location>
        <begin position="319"/>
        <end position="370"/>
    </location>
</feature>
<dbReference type="PANTHER" id="PTHR45339">
    <property type="entry name" value="HYBRID SIGNAL TRANSDUCTION HISTIDINE KINASE J"/>
    <property type="match status" value="1"/>
</dbReference>
<keyword evidence="13 18" id="KW-0472">Membrane</keyword>
<evidence type="ECO:0000313" key="24">
    <source>
        <dbReference type="Proteomes" id="UP000191418"/>
    </source>
</evidence>
<evidence type="ECO:0000256" key="10">
    <source>
        <dbReference type="ARBA" id="ARBA00022840"/>
    </source>
</evidence>
<proteinExistence type="predicted"/>
<evidence type="ECO:0000259" key="21">
    <source>
        <dbReference type="PROSITE" id="PS50885"/>
    </source>
</evidence>
<dbReference type="InterPro" id="IPR003661">
    <property type="entry name" value="HisK_dim/P_dom"/>
</dbReference>
<feature type="domain" description="HPt" evidence="22">
    <location>
        <begin position="803"/>
        <end position="898"/>
    </location>
</feature>
<dbReference type="InterPro" id="IPR036641">
    <property type="entry name" value="HPT_dom_sf"/>
</dbReference>
<dbReference type="SMART" id="SM00448">
    <property type="entry name" value="REC"/>
    <property type="match status" value="1"/>
</dbReference>
<keyword evidence="7 18" id="KW-0812">Transmembrane</keyword>
<dbReference type="PRINTS" id="PR00344">
    <property type="entry name" value="BCTRLSENSOR"/>
</dbReference>
<evidence type="ECO:0000256" key="8">
    <source>
        <dbReference type="ARBA" id="ARBA00022741"/>
    </source>
</evidence>
<keyword evidence="9" id="KW-0418">Kinase</keyword>
<dbReference type="SUPFAM" id="SSF55874">
    <property type="entry name" value="ATPase domain of HSP90 chaperone/DNA topoisomerase II/histidine kinase"/>
    <property type="match status" value="1"/>
</dbReference>
<evidence type="ECO:0000256" key="17">
    <source>
        <dbReference type="PROSITE-ProRule" id="PRU00169"/>
    </source>
</evidence>
<dbReference type="CDD" id="cd00088">
    <property type="entry name" value="HPT"/>
    <property type="match status" value="1"/>
</dbReference>
<evidence type="ECO:0000256" key="12">
    <source>
        <dbReference type="ARBA" id="ARBA00023012"/>
    </source>
</evidence>
<dbReference type="InterPro" id="IPR005467">
    <property type="entry name" value="His_kinase_dom"/>
</dbReference>
<dbReference type="OrthoDB" id="6724607at2"/>
<dbReference type="CDD" id="cd17546">
    <property type="entry name" value="REC_hyHK_CKI1_RcsC-like"/>
    <property type="match status" value="1"/>
</dbReference>
<sequence>MPRLSSNVAKQLLSHQMLRGVGTRLTLAFVLVMSVSLIANALLFSALLDQYNSFKTLSEQHFERAMAAAELSRDAEIITSEVFEQMLGVDRSFADEDKNDQDLINIYQSVRDKLGIDDHSPINRWQVPYFENIQLLRQKIEDERVLKAEKVQLANNLFSLSQEIESQYQNDKNLQAQQVANYALAALSYTSTALNSDRQGQISRLQQSAERQIELLQAMPEQYSQPILGKLEKVVNGVFNHRVPSLNAQRAALATARQTRVSAQKLTGSTYNYYQELKHSTQQKINQQSESIKQTLILMLISSVALLLLIIGAVIYLRRQVVHRLHSLNNAMLDHVEGRNHIIPDQGNDEISAMAHSFKVFVDTRQQAEQALVLAKQEAEAANQSKSAFLANMSHEIRTPLNSIIGFVLLTQKTNLSALQYNYLNKSLTSAQHLLSVINDILDFSKIEANKLKLEKSTFDPNELVDTVASIILGNAHEKGIQLLISKPTNLPLALVGDTFRLQQVLLNLLGNAVKFTPQGKVQLAIYVDSPELEDGTPDQVRLTFEISDTGIGISEEQIGRLFNEFEQADASSTRRFGGTGLGLSISQRLVELMGGSIAVESKLKQGSKFCFSLEFKLGKTKDIPQKQTHSLLLNEAQRLRLQEKRILVVDDQPHNLEIMQALLGSQGINAQQAIHGQEAILAVKSQPRGYFSAILMDLQMPYMDGYEATRLLRQEYTFNELPIIALSAHAYSSEKQTCLDSGFNDYLSKPVEIDRLWSSLLHWLPKDSTSEDLTIQDAHELPDFSNTSSHFNFPDAISRLGSLKLFLQQLDRLPARLRQLQQQLKDAIDQNTTDQVFFFSHSIKGLAQSMGFVLVGNIASELEQKAKQGLIERVLVEQLILQIDQDLADCSAFLASYQSKKEQPKVRTQGISEQELRSLNPQLTLLAQQLNSHDLKAIQQIEQITTYFNQQEKIEALPSEIVQLQQCISALNYQEALQLLHKIHTAPSNQGVTS</sequence>
<evidence type="ECO:0000259" key="22">
    <source>
        <dbReference type="PROSITE" id="PS50894"/>
    </source>
</evidence>
<comment type="caution">
    <text evidence="23">The sequence shown here is derived from an EMBL/GenBank/DDBJ whole genome shotgun (WGS) entry which is preliminary data.</text>
</comment>
<dbReference type="Gene3D" id="1.10.287.130">
    <property type="match status" value="1"/>
</dbReference>
<dbReference type="InterPro" id="IPR036097">
    <property type="entry name" value="HisK_dim/P_sf"/>
</dbReference>
<keyword evidence="8" id="KW-0547">Nucleotide-binding</keyword>
<evidence type="ECO:0000256" key="6">
    <source>
        <dbReference type="ARBA" id="ARBA00022679"/>
    </source>
</evidence>
<dbReference type="InterPro" id="IPR001789">
    <property type="entry name" value="Sig_transdc_resp-reg_receiver"/>
</dbReference>
<dbReference type="PROSITE" id="PS50885">
    <property type="entry name" value="HAMP"/>
    <property type="match status" value="1"/>
</dbReference>
<dbReference type="Pfam" id="PF02518">
    <property type="entry name" value="HATPase_c"/>
    <property type="match status" value="1"/>
</dbReference>
<dbReference type="Gene3D" id="3.40.50.2300">
    <property type="match status" value="1"/>
</dbReference>
<dbReference type="SUPFAM" id="SSF52172">
    <property type="entry name" value="CheY-like"/>
    <property type="match status" value="1"/>
</dbReference>
<dbReference type="InterPro" id="IPR004358">
    <property type="entry name" value="Sig_transdc_His_kin-like_C"/>
</dbReference>
<evidence type="ECO:0000256" key="5">
    <source>
        <dbReference type="ARBA" id="ARBA00022553"/>
    </source>
</evidence>
<organism evidence="23 24">
    <name type="scientific">Oceanospirillum multiglobuliferum</name>
    <dbReference type="NCBI Taxonomy" id="64969"/>
    <lineage>
        <taxon>Bacteria</taxon>
        <taxon>Pseudomonadati</taxon>
        <taxon>Pseudomonadota</taxon>
        <taxon>Gammaproteobacteria</taxon>
        <taxon>Oceanospirillales</taxon>
        <taxon>Oceanospirillaceae</taxon>
        <taxon>Oceanospirillum</taxon>
    </lineage>
</organism>
<dbReference type="SMART" id="SM00388">
    <property type="entry name" value="HisKA"/>
    <property type="match status" value="1"/>
</dbReference>
<feature type="domain" description="Histidine kinase" evidence="19">
    <location>
        <begin position="392"/>
        <end position="618"/>
    </location>
</feature>
<dbReference type="SUPFAM" id="SSF47384">
    <property type="entry name" value="Homodimeric domain of signal transducing histidine kinase"/>
    <property type="match status" value="1"/>
</dbReference>
<evidence type="ECO:0000313" key="23">
    <source>
        <dbReference type="EMBL" id="OPX56389.1"/>
    </source>
</evidence>
<dbReference type="GO" id="GO:0005524">
    <property type="term" value="F:ATP binding"/>
    <property type="evidence" value="ECO:0007669"/>
    <property type="project" value="UniProtKB-KW"/>
</dbReference>
<evidence type="ECO:0000256" key="11">
    <source>
        <dbReference type="ARBA" id="ARBA00022989"/>
    </source>
</evidence>
<evidence type="ECO:0000256" key="4">
    <source>
        <dbReference type="ARBA" id="ARBA00022475"/>
    </source>
</evidence>
<evidence type="ECO:0000259" key="20">
    <source>
        <dbReference type="PROSITE" id="PS50110"/>
    </source>
</evidence>
<evidence type="ECO:0000256" key="18">
    <source>
        <dbReference type="SAM" id="Phobius"/>
    </source>
</evidence>
<comment type="subcellular location">
    <subcellularLocation>
        <location evidence="2">Cell membrane</location>
        <topology evidence="2">Multi-pass membrane protein</topology>
    </subcellularLocation>
</comment>
<evidence type="ECO:0000256" key="15">
    <source>
        <dbReference type="ARBA" id="ARBA00068150"/>
    </source>
</evidence>
<evidence type="ECO:0000256" key="1">
    <source>
        <dbReference type="ARBA" id="ARBA00000085"/>
    </source>
</evidence>
<dbReference type="SMART" id="SM00387">
    <property type="entry name" value="HATPase_c"/>
    <property type="match status" value="1"/>
</dbReference>
<keyword evidence="10" id="KW-0067">ATP-binding</keyword>
<dbReference type="Proteomes" id="UP000191418">
    <property type="component" value="Unassembled WGS sequence"/>
</dbReference>
<keyword evidence="24" id="KW-1185">Reference proteome</keyword>
<evidence type="ECO:0000256" key="13">
    <source>
        <dbReference type="ARBA" id="ARBA00023136"/>
    </source>
</evidence>
<dbReference type="InterPro" id="IPR003660">
    <property type="entry name" value="HAMP_dom"/>
</dbReference>
<dbReference type="Gene3D" id="6.10.340.10">
    <property type="match status" value="1"/>
</dbReference>
<dbReference type="EC" id="2.7.13.3" evidence="3"/>
<dbReference type="Gene3D" id="1.20.120.160">
    <property type="entry name" value="HPT domain"/>
    <property type="match status" value="1"/>
</dbReference>
<evidence type="ECO:0000256" key="16">
    <source>
        <dbReference type="PROSITE-ProRule" id="PRU00110"/>
    </source>
</evidence>
<dbReference type="FunFam" id="3.30.565.10:FF:000010">
    <property type="entry name" value="Sensor histidine kinase RcsC"/>
    <property type="match status" value="1"/>
</dbReference>
<dbReference type="GO" id="GO:0000155">
    <property type="term" value="F:phosphorelay sensor kinase activity"/>
    <property type="evidence" value="ECO:0007669"/>
    <property type="project" value="InterPro"/>
</dbReference>
<feature type="modified residue" description="Phosphohistidine" evidence="16">
    <location>
        <position position="842"/>
    </location>
</feature>
<evidence type="ECO:0000256" key="3">
    <source>
        <dbReference type="ARBA" id="ARBA00012438"/>
    </source>
</evidence>